<keyword evidence="7" id="KW-1185">Reference proteome</keyword>
<dbReference type="InterPro" id="IPR006108">
    <property type="entry name" value="3HC_DH_C"/>
</dbReference>
<dbReference type="SUPFAM" id="SSF51735">
    <property type="entry name" value="NAD(P)-binding Rossmann-fold domains"/>
    <property type="match status" value="1"/>
</dbReference>
<name>A0ABY9UB57_STRVL</name>
<feature type="domain" description="3-hydroxyacyl-CoA dehydrogenase C-terminal" evidence="4">
    <location>
        <begin position="192"/>
        <end position="288"/>
    </location>
</feature>
<comment type="pathway">
    <text evidence="1">Lipid metabolism; butanoate metabolism.</text>
</comment>
<evidence type="ECO:0000256" key="2">
    <source>
        <dbReference type="ARBA" id="ARBA00009463"/>
    </source>
</evidence>
<proteinExistence type="inferred from homology"/>
<evidence type="ECO:0000256" key="3">
    <source>
        <dbReference type="ARBA" id="ARBA00023002"/>
    </source>
</evidence>
<evidence type="ECO:0000313" key="6">
    <source>
        <dbReference type="EMBL" id="WND19654.1"/>
    </source>
</evidence>
<dbReference type="InterPro" id="IPR006176">
    <property type="entry name" value="3-OHacyl-CoA_DH_NAD-bd"/>
</dbReference>
<dbReference type="InterPro" id="IPR022694">
    <property type="entry name" value="3-OHacyl-CoA_DH"/>
</dbReference>
<evidence type="ECO:0000313" key="7">
    <source>
        <dbReference type="Proteomes" id="UP001249394"/>
    </source>
</evidence>
<evidence type="ECO:0000256" key="1">
    <source>
        <dbReference type="ARBA" id="ARBA00005086"/>
    </source>
</evidence>
<comment type="similarity">
    <text evidence="2">Belongs to the 3-hydroxyacyl-CoA dehydrogenase family.</text>
</comment>
<dbReference type="PIRSF" id="PIRSF000105">
    <property type="entry name" value="HCDH"/>
    <property type="match status" value="1"/>
</dbReference>
<evidence type="ECO:0000259" key="5">
    <source>
        <dbReference type="Pfam" id="PF02737"/>
    </source>
</evidence>
<feature type="domain" description="3-hydroxyacyl-CoA dehydrogenase NAD binding" evidence="5">
    <location>
        <begin position="15"/>
        <end position="189"/>
    </location>
</feature>
<dbReference type="EMBL" id="CP134213">
    <property type="protein sequence ID" value="WND19654.1"/>
    <property type="molecule type" value="Genomic_DNA"/>
</dbReference>
<gene>
    <name evidence="6" type="ORF">RI060_20875</name>
</gene>
<dbReference type="PANTHER" id="PTHR48075">
    <property type="entry name" value="3-HYDROXYACYL-COA DEHYDROGENASE FAMILY PROTEIN"/>
    <property type="match status" value="1"/>
</dbReference>
<dbReference type="PANTHER" id="PTHR48075:SF5">
    <property type="entry name" value="3-HYDROXYBUTYRYL-COA DEHYDROGENASE"/>
    <property type="match status" value="1"/>
</dbReference>
<organism evidence="6 7">
    <name type="scientific">Streptomyces violaceus</name>
    <name type="common">Streptomyces venezuelae</name>
    <dbReference type="NCBI Taxonomy" id="1936"/>
    <lineage>
        <taxon>Bacteria</taxon>
        <taxon>Bacillati</taxon>
        <taxon>Actinomycetota</taxon>
        <taxon>Actinomycetes</taxon>
        <taxon>Kitasatosporales</taxon>
        <taxon>Streptomycetaceae</taxon>
        <taxon>Streptomyces</taxon>
    </lineage>
</organism>
<dbReference type="InterPro" id="IPR008927">
    <property type="entry name" value="6-PGluconate_DH-like_C_sf"/>
</dbReference>
<dbReference type="InterPro" id="IPR036291">
    <property type="entry name" value="NAD(P)-bd_dom_sf"/>
</dbReference>
<dbReference type="Pfam" id="PF02737">
    <property type="entry name" value="3HCDH_N"/>
    <property type="match status" value="1"/>
</dbReference>
<dbReference type="Gene3D" id="3.40.50.720">
    <property type="entry name" value="NAD(P)-binding Rossmann-like Domain"/>
    <property type="match status" value="1"/>
</dbReference>
<dbReference type="Pfam" id="PF00725">
    <property type="entry name" value="3HCDH"/>
    <property type="match status" value="1"/>
</dbReference>
<accession>A0ABY9UB57</accession>
<sequence>MSEEDVTEGQQTDLLAVLGAGVMGVGISALALGHGIPVVLVDVDAAALERAAEAVPQRIRQGRLLGKLPRDTTVPPLVTTTSLEEVSGATLVVEAVVELPAVKAKVLGEVSELIAPGTPVVTNTSGIPVDELAGHSARPADVLGAHFMNPPYLIRTVEVIRGPRTSEAALGRALELLTALDRESVVVGDGPGFVINRILQRMINESARIVQEGISSPADVDSLFRGCLGHATGPLATADLIGLDNVVDSLRVLHDRTGDVGYAPCDLLLSKVDAGDFGRKTGRGFYSYPS</sequence>
<dbReference type="Proteomes" id="UP001249394">
    <property type="component" value="Chromosome"/>
</dbReference>
<reference evidence="6 7" key="1">
    <citation type="submission" date="2023-09" db="EMBL/GenBank/DDBJ databases">
        <title>The genome sequence of Streptomyces anthocyanicus.</title>
        <authorList>
            <person name="Mo P."/>
        </authorList>
    </citation>
    <scope>NUCLEOTIDE SEQUENCE [LARGE SCALE GENOMIC DNA]</scope>
    <source>
        <strain evidence="6 7">JCM 4387</strain>
    </source>
</reference>
<evidence type="ECO:0000259" key="4">
    <source>
        <dbReference type="Pfam" id="PF00725"/>
    </source>
</evidence>
<keyword evidence="3" id="KW-0560">Oxidoreductase</keyword>
<dbReference type="SUPFAM" id="SSF48179">
    <property type="entry name" value="6-phosphogluconate dehydrogenase C-terminal domain-like"/>
    <property type="match status" value="1"/>
</dbReference>
<dbReference type="Gene3D" id="1.10.1040.10">
    <property type="entry name" value="N-(1-d-carboxylethyl)-l-norvaline Dehydrogenase, domain 2"/>
    <property type="match status" value="1"/>
</dbReference>
<dbReference type="InterPro" id="IPR013328">
    <property type="entry name" value="6PGD_dom2"/>
</dbReference>
<protein>
    <submittedName>
        <fullName evidence="6">3-hydroxyacyl-CoA dehydrogenase family protein</fullName>
    </submittedName>
</protein>